<dbReference type="Pfam" id="PF09358">
    <property type="entry name" value="E1_UFD"/>
    <property type="match status" value="1"/>
</dbReference>
<name>A0AAV7N2S5_PLEWA</name>
<dbReference type="InterPro" id="IPR018965">
    <property type="entry name" value="Ub-activating_enz_E1_C"/>
</dbReference>
<gene>
    <name evidence="13" type="ORF">NDU88_006573</name>
</gene>
<dbReference type="InterPro" id="IPR018075">
    <property type="entry name" value="UBQ-activ_enz_E1"/>
</dbReference>
<dbReference type="PANTHER" id="PTHR10953:SF4">
    <property type="entry name" value="UBIQUITIN-ACTIVATING ENZYME E1 C-TERMINAL DOMAIN-CONTAINING PROTEIN"/>
    <property type="match status" value="1"/>
</dbReference>
<dbReference type="FunFam" id="1.10.10.2660:FF:000001">
    <property type="entry name" value="Ubiquitin-activating enzyme E1 1"/>
    <property type="match status" value="1"/>
</dbReference>
<dbReference type="GO" id="GO:0006511">
    <property type="term" value="P:ubiquitin-dependent protein catabolic process"/>
    <property type="evidence" value="ECO:0007669"/>
    <property type="project" value="TreeGrafter"/>
</dbReference>
<dbReference type="Gene3D" id="3.50.50.80">
    <property type="entry name" value="Ubiquitin-activating enzyme E1, inactive adenylation domain, subdomain 1"/>
    <property type="match status" value="1"/>
</dbReference>
<dbReference type="Gene3D" id="3.40.50.12550">
    <property type="entry name" value="Ubiquitin-activating enzyme E1, inactive adenylation domain, subdomain 2"/>
    <property type="match status" value="1"/>
</dbReference>
<dbReference type="Gene3D" id="2.40.30.180">
    <property type="entry name" value="Ubiquitin-activating enzyme E1, FCCH domain"/>
    <property type="match status" value="1"/>
</dbReference>
<dbReference type="EC" id="6.2.1.45" evidence="4"/>
<dbReference type="AlphaFoldDB" id="A0AAV7N2S5"/>
<keyword evidence="14" id="KW-1185">Reference proteome</keyword>
<dbReference type="GO" id="GO:0005737">
    <property type="term" value="C:cytoplasm"/>
    <property type="evidence" value="ECO:0007669"/>
    <property type="project" value="TreeGrafter"/>
</dbReference>
<dbReference type="InterPro" id="IPR000011">
    <property type="entry name" value="UBQ/SUMO-activ_enz_E1-like"/>
</dbReference>
<dbReference type="FunFam" id="2.40.30.180:FF:000001">
    <property type="entry name" value="ubiquitin-like modifier-activating enzyme 1"/>
    <property type="match status" value="1"/>
</dbReference>
<sequence length="1089" mass="123059">MVSLKAEVLGQGPIRRRRTTSLKRRNEFNHSITVNNYTERAGYSFRTAPVPLQTPLEVIPLSFVVIGTHRKLTARSKMAGVGDSAEIDEGLYSRQLYVLGHDAMKRMKTSDVLISGMKGLGVEIAKNVILAGVKSVTVHDEGNAQWSDLSSQFYLTNDDIGKNRAEATVESLVELNSYVPVTAYTGELSYHFLSHFQVIVLTNSTLKEQLRIGDFCHAHNIKFIVAETKGLIGQLFCDFGKDFVVYDPNGAAPRTSMVENITQDNPGLVTCVERHMFQDGDFVRFSEIQGMNELNDITPIEVRVTGRYSFEIVDTSSFSKYIKGGLVTEVKMPSRISFEPLRTSLNKPEIQTDYFKIKHYVTLHLAFQALHKFVEQAGHLPRPRSQVDAESLLVLTRKINDEAPEEVHQNPLNEKLVRTFAYVCAGDLGPINAFIGGVAAQEVMKACSGKFTPLKQWMYYDSLECMPEDTLLTEDACAPRQCRYDGQIAVFGSEFQEKLGKQRYFLVGAGAIGCELLKNFALMGLAAGEGGNITVTDMDSIERSNLNRQFLFRSSDVSKMKSETAARATRKMNPNCNVTAHQNRVAPETEHIYSEEFFEGLDGVALAVDNFEARMYIDRRCISFRKPLLESGTLGTKGNTQVIVPFLTKTYGVATDNSNAYPMCTLKNFPYAIEHTLQWARDEFEGLFKQPAESVNQYLQNPDFLARILRKPSAQSSEILTSIHSHLVKEKPTSWEDCVAWARRRWQLQYHNTICQLLHNFPADQLTSSGVSFWSGLKRCPQPLEFDSSIESHLDYIVAAANLHAQNHKIPGSRNRDAIRQILDTVRVPPFQPKSGVTIHVTDEEAAAATEDIDEQHLEKLRADLPDPTVFAGWLMEPINFEKDDDSNFHMDFIVAASNLRAENYSIPQADRHKSKLIAGKIIPAIATTTSAVAGLVCLELYKLVLGLKHISSYRNSSLELAQLLFAFFEPLRARPKKFHKKEYTLWDRFDVKGIKADGQEMTLKELLDNLKDKHQLDVIMLLYGESCLYDYGRNHKERLDQRLTEIVRTVTHREIPAHLKFLVFEVLCRDEEEEDDDAIVPPVRYEFR</sequence>
<dbReference type="InterPro" id="IPR038252">
    <property type="entry name" value="UBA_E1_C_sf"/>
</dbReference>
<dbReference type="FunFam" id="3.10.290.60:FF:000005">
    <property type="entry name" value="Ubiquitin-like modifier-activating enzyme 7"/>
    <property type="match status" value="1"/>
</dbReference>
<feature type="domain" description="Ubiquitin-activating enzyme E1 C-terminal" evidence="12">
    <location>
        <begin position="954"/>
        <end position="1084"/>
    </location>
</feature>
<comment type="caution">
    <text evidence="13">The sequence shown here is derived from an EMBL/GenBank/DDBJ whole genome shotgun (WGS) entry which is preliminary data.</text>
</comment>
<dbReference type="InterPro" id="IPR000594">
    <property type="entry name" value="ThiF_NAD_FAD-bd"/>
</dbReference>
<evidence type="ECO:0000256" key="7">
    <source>
        <dbReference type="ARBA" id="ARBA00022786"/>
    </source>
</evidence>
<dbReference type="InterPro" id="IPR042449">
    <property type="entry name" value="Ub-E1_IAD_1"/>
</dbReference>
<keyword evidence="6 11" id="KW-0547">Nucleotide-binding</keyword>
<evidence type="ECO:0000313" key="13">
    <source>
        <dbReference type="EMBL" id="KAJ1109210.1"/>
    </source>
</evidence>
<dbReference type="CDD" id="cd01490">
    <property type="entry name" value="Ube1_repeat2"/>
    <property type="match status" value="1"/>
</dbReference>
<dbReference type="FunFam" id="3.40.50.720:FF:000015">
    <property type="entry name" value="Ubiquitin-activating enzyme E1 1"/>
    <property type="match status" value="1"/>
</dbReference>
<dbReference type="Gene3D" id="1.10.10.2660">
    <property type="entry name" value="Ubiquitin-activating enzyme E1, SCCH domain"/>
    <property type="match status" value="1"/>
</dbReference>
<evidence type="ECO:0000256" key="9">
    <source>
        <dbReference type="ARBA" id="ARBA00030371"/>
    </source>
</evidence>
<dbReference type="GO" id="GO:0004839">
    <property type="term" value="F:ubiquitin activating enzyme activity"/>
    <property type="evidence" value="ECO:0007669"/>
    <property type="project" value="UniProtKB-EC"/>
</dbReference>
<keyword evidence="5 11" id="KW-0436">Ligase</keyword>
<dbReference type="Pfam" id="PF00899">
    <property type="entry name" value="ThiF"/>
    <property type="match status" value="2"/>
</dbReference>
<evidence type="ECO:0000256" key="11">
    <source>
        <dbReference type="RuleBase" id="RU000519"/>
    </source>
</evidence>
<evidence type="ECO:0000259" key="12">
    <source>
        <dbReference type="SMART" id="SM00985"/>
    </source>
</evidence>
<dbReference type="Pfam" id="PF10585">
    <property type="entry name" value="UBA_E1_SCCH"/>
    <property type="match status" value="1"/>
</dbReference>
<dbReference type="InterPro" id="IPR019572">
    <property type="entry name" value="UBA_E1_SCCH"/>
</dbReference>
<feature type="active site" description="Glycyl thioester intermediate" evidence="10">
    <location>
        <position position="664"/>
    </location>
</feature>
<dbReference type="GO" id="GO:0005634">
    <property type="term" value="C:nucleus"/>
    <property type="evidence" value="ECO:0007669"/>
    <property type="project" value="TreeGrafter"/>
</dbReference>
<dbReference type="FunFam" id="3.40.50.12550:FF:000001">
    <property type="entry name" value="Ubiquitin-activating enzyme E1 1"/>
    <property type="match status" value="1"/>
</dbReference>
<dbReference type="EMBL" id="JANPWB010000013">
    <property type="protein sequence ID" value="KAJ1109210.1"/>
    <property type="molecule type" value="Genomic_DNA"/>
</dbReference>
<dbReference type="NCBIfam" id="TIGR01408">
    <property type="entry name" value="Ube1"/>
    <property type="match status" value="1"/>
</dbReference>
<dbReference type="PROSITE" id="PS00865">
    <property type="entry name" value="UBIQUITIN_ACTIVAT_2"/>
    <property type="match status" value="1"/>
</dbReference>
<dbReference type="InterPro" id="IPR045886">
    <property type="entry name" value="ThiF/MoeB/HesA"/>
</dbReference>
<dbReference type="InterPro" id="IPR033127">
    <property type="entry name" value="UBQ-activ_enz_E1_Cys_AS"/>
</dbReference>
<comment type="catalytic activity">
    <reaction evidence="1">
        <text>ATP + ubiquitin + [E1 ubiquitin-activating enzyme]-L-cysteine = AMP + diphosphate + S-ubiquitinyl-[E1 ubiquitin-activating enzyme]-L-cysteine.</text>
        <dbReference type="EC" id="6.2.1.45"/>
    </reaction>
</comment>
<dbReference type="SMART" id="SM00985">
    <property type="entry name" value="UBA_e1_C"/>
    <property type="match status" value="1"/>
</dbReference>
<accession>A0AAV7N2S5</accession>
<evidence type="ECO:0000256" key="3">
    <source>
        <dbReference type="ARBA" id="ARBA00005673"/>
    </source>
</evidence>
<dbReference type="PANTHER" id="PTHR10953">
    <property type="entry name" value="UBIQUITIN-ACTIVATING ENZYME E1"/>
    <property type="match status" value="1"/>
</dbReference>
<dbReference type="InterPro" id="IPR035985">
    <property type="entry name" value="Ubiquitin-activating_enz"/>
</dbReference>
<evidence type="ECO:0000256" key="6">
    <source>
        <dbReference type="ARBA" id="ARBA00022741"/>
    </source>
</evidence>
<organism evidence="13 14">
    <name type="scientific">Pleurodeles waltl</name>
    <name type="common">Iberian ribbed newt</name>
    <dbReference type="NCBI Taxonomy" id="8319"/>
    <lineage>
        <taxon>Eukaryota</taxon>
        <taxon>Metazoa</taxon>
        <taxon>Chordata</taxon>
        <taxon>Craniata</taxon>
        <taxon>Vertebrata</taxon>
        <taxon>Euteleostomi</taxon>
        <taxon>Amphibia</taxon>
        <taxon>Batrachia</taxon>
        <taxon>Caudata</taxon>
        <taxon>Salamandroidea</taxon>
        <taxon>Salamandridae</taxon>
        <taxon>Pleurodelinae</taxon>
        <taxon>Pleurodeles</taxon>
    </lineage>
</organism>
<proteinExistence type="inferred from homology"/>
<comment type="similarity">
    <text evidence="3 11">Belongs to the ubiquitin-activating E1 family.</text>
</comment>
<dbReference type="FunFam" id="3.50.50.80:FF:000001">
    <property type="entry name" value="ubiquitin-like modifier-activating enzyme 1"/>
    <property type="match status" value="1"/>
</dbReference>
<dbReference type="InterPro" id="IPR042063">
    <property type="entry name" value="Ubi_acti_E1_SCCH"/>
</dbReference>
<dbReference type="PROSITE" id="PS00536">
    <property type="entry name" value="UBIQUITIN_ACTIVAT_1"/>
    <property type="match status" value="1"/>
</dbReference>
<dbReference type="Gene3D" id="3.10.290.60">
    <property type="entry name" value="Ubiquitin-activating enzyme E1, UFD domain"/>
    <property type="match status" value="1"/>
</dbReference>
<dbReference type="InterPro" id="IPR042302">
    <property type="entry name" value="E1_FCCH_sf"/>
</dbReference>
<dbReference type="InterPro" id="IPR018074">
    <property type="entry name" value="UBQ-activ_enz_E1_CS"/>
</dbReference>
<reference evidence="13" key="1">
    <citation type="journal article" date="2022" name="bioRxiv">
        <title>Sequencing and chromosome-scale assembly of the giantPleurodeles waltlgenome.</title>
        <authorList>
            <person name="Brown T."/>
            <person name="Elewa A."/>
            <person name="Iarovenko S."/>
            <person name="Subramanian E."/>
            <person name="Araus A.J."/>
            <person name="Petzold A."/>
            <person name="Susuki M."/>
            <person name="Suzuki K.-i.T."/>
            <person name="Hayashi T."/>
            <person name="Toyoda A."/>
            <person name="Oliveira C."/>
            <person name="Osipova E."/>
            <person name="Leigh N.D."/>
            <person name="Simon A."/>
            <person name="Yun M.H."/>
        </authorList>
    </citation>
    <scope>NUCLEOTIDE SEQUENCE</scope>
    <source>
        <strain evidence="13">20211129_DDA</strain>
        <tissue evidence="13">Liver</tissue>
    </source>
</reference>
<evidence type="ECO:0000256" key="8">
    <source>
        <dbReference type="ARBA" id="ARBA00022840"/>
    </source>
</evidence>
<keyword evidence="7 11" id="KW-0833">Ubl conjugation pathway</keyword>
<dbReference type="Gene3D" id="3.40.50.720">
    <property type="entry name" value="NAD(P)-binding Rossmann-like Domain"/>
    <property type="match status" value="1"/>
</dbReference>
<keyword evidence="8 11" id="KW-0067">ATP-binding</keyword>
<evidence type="ECO:0000256" key="10">
    <source>
        <dbReference type="PROSITE-ProRule" id="PRU10132"/>
    </source>
</evidence>
<evidence type="ECO:0000256" key="5">
    <source>
        <dbReference type="ARBA" id="ARBA00022598"/>
    </source>
</evidence>
<dbReference type="GO" id="GO:0006974">
    <property type="term" value="P:DNA damage response"/>
    <property type="evidence" value="ECO:0007669"/>
    <property type="project" value="TreeGrafter"/>
</dbReference>
<evidence type="ECO:0000256" key="4">
    <source>
        <dbReference type="ARBA" id="ARBA00012990"/>
    </source>
</evidence>
<dbReference type="Proteomes" id="UP001066276">
    <property type="component" value="Chromosome 9"/>
</dbReference>
<comment type="pathway">
    <text evidence="2">Protein modification; protein ubiquitination.</text>
</comment>
<evidence type="ECO:0000256" key="2">
    <source>
        <dbReference type="ARBA" id="ARBA00004906"/>
    </source>
</evidence>
<evidence type="ECO:0000313" key="14">
    <source>
        <dbReference type="Proteomes" id="UP001066276"/>
    </source>
</evidence>
<protein>
    <recommendedName>
        <fullName evidence="4">E1 ubiquitin-activating enzyme</fullName>
        <ecNumber evidence="4">6.2.1.45</ecNumber>
    </recommendedName>
    <alternativeName>
        <fullName evidence="9">Ubiquitin-activating enzyme E1</fullName>
    </alternativeName>
</protein>
<dbReference type="CDD" id="cd01491">
    <property type="entry name" value="Ube1_repeat1"/>
    <property type="match status" value="1"/>
</dbReference>
<evidence type="ECO:0000256" key="1">
    <source>
        <dbReference type="ARBA" id="ARBA00000488"/>
    </source>
</evidence>
<dbReference type="PRINTS" id="PR01849">
    <property type="entry name" value="UBIQUITINACT"/>
</dbReference>
<dbReference type="SUPFAM" id="SSF69572">
    <property type="entry name" value="Activating enzymes of the ubiquitin-like proteins"/>
    <property type="match status" value="2"/>
</dbReference>
<dbReference type="GO" id="GO:0005524">
    <property type="term" value="F:ATP binding"/>
    <property type="evidence" value="ECO:0007669"/>
    <property type="project" value="UniProtKB-KW"/>
</dbReference>